<dbReference type="AlphaFoldDB" id="A0A0E9NCH2"/>
<evidence type="ECO:0000256" key="2">
    <source>
        <dbReference type="ARBA" id="ARBA00006617"/>
    </source>
</evidence>
<evidence type="ECO:0000259" key="4">
    <source>
        <dbReference type="Pfam" id="PF13460"/>
    </source>
</evidence>
<comment type="caution">
    <text evidence="5">The sequence shown here is derived from an EMBL/GenBank/DDBJ whole genome shotgun (WGS) entry which is preliminary data.</text>
</comment>
<dbReference type="EMBL" id="BACD03000008">
    <property type="protein sequence ID" value="GAO47396.1"/>
    <property type="molecule type" value="Genomic_DNA"/>
</dbReference>
<sequence length="226" mass="24428">MSSALILGATGAVGEQILKELLACPAVSRVTSIGRREAVYDGPGKNKLVQQVVDFDNLEPHRDVLKGHDSIYITLGTTRAQAGSAAAFTKVDQEIPLQCVRLALEPSKNQHVLYCSSAGANKSSMFLYPRSKGETEEELTKLAEAAGGRTSIFRPAYLRTVKPRPEQRTMEAFFGKFIIPTIESVGFKWSNPVTDVAKAMVKVGISGANQSAIYDSPTIAQLARDV</sequence>
<gene>
    <name evidence="5" type="ORF">G7K_1604-t1</name>
</gene>
<organism evidence="5 6">
    <name type="scientific">Saitoella complicata (strain BCRC 22490 / CBS 7301 / JCM 7358 / NBRC 10748 / NRRL Y-17804)</name>
    <dbReference type="NCBI Taxonomy" id="698492"/>
    <lineage>
        <taxon>Eukaryota</taxon>
        <taxon>Fungi</taxon>
        <taxon>Dikarya</taxon>
        <taxon>Ascomycota</taxon>
        <taxon>Taphrinomycotina</taxon>
        <taxon>Taphrinomycotina incertae sedis</taxon>
        <taxon>Saitoella</taxon>
    </lineage>
</organism>
<evidence type="ECO:0000256" key="3">
    <source>
        <dbReference type="ARBA" id="ARBA00022787"/>
    </source>
</evidence>
<evidence type="ECO:0000313" key="5">
    <source>
        <dbReference type="EMBL" id="GAO47396.1"/>
    </source>
</evidence>
<dbReference type="OrthoDB" id="430436at2759"/>
<dbReference type="OMA" id="CIENAKA"/>
<keyword evidence="6" id="KW-1185">Reference proteome</keyword>
<keyword evidence="3" id="KW-1000">Mitochondrion outer membrane</keyword>
<evidence type="ECO:0000256" key="1">
    <source>
        <dbReference type="ARBA" id="ARBA00004450"/>
    </source>
</evidence>
<dbReference type="PANTHER" id="PTHR14097">
    <property type="entry name" value="OXIDOREDUCTASE HTATIP2"/>
    <property type="match status" value="1"/>
</dbReference>
<keyword evidence="3" id="KW-0472">Membrane</keyword>
<proteinExistence type="inferred from homology"/>
<evidence type="ECO:0000313" key="6">
    <source>
        <dbReference type="Proteomes" id="UP000033140"/>
    </source>
</evidence>
<comment type="subcellular location">
    <subcellularLocation>
        <location evidence="1">Mitochondrion outer membrane</location>
        <topology evidence="1">Peripheral membrane protein</topology>
    </subcellularLocation>
</comment>
<dbReference type="GO" id="GO:0005741">
    <property type="term" value="C:mitochondrial outer membrane"/>
    <property type="evidence" value="ECO:0007669"/>
    <property type="project" value="UniProtKB-SubCell"/>
</dbReference>
<dbReference type="STRING" id="698492.A0A0E9NCH2"/>
<reference evidence="5 6" key="2">
    <citation type="journal article" date="2014" name="J. Gen. Appl. Microbiol.">
        <title>The early diverging ascomycetous budding yeast Saitoella complicata has three histone deacetylases belonging to the Clr6, Hos2, and Rpd3 lineages.</title>
        <authorList>
            <person name="Nishida H."/>
            <person name="Matsumoto T."/>
            <person name="Kondo S."/>
            <person name="Hamamoto M."/>
            <person name="Yoshikawa H."/>
        </authorList>
    </citation>
    <scope>NUCLEOTIDE SEQUENCE [LARGE SCALE GENOMIC DNA]</scope>
    <source>
        <strain evidence="5 6">NRRL Y-17804</strain>
    </source>
</reference>
<keyword evidence="3" id="KW-0496">Mitochondrion</keyword>
<feature type="domain" description="NAD(P)-binding" evidence="4">
    <location>
        <begin position="8"/>
        <end position="127"/>
    </location>
</feature>
<reference evidence="5 6" key="1">
    <citation type="journal article" date="2011" name="J. Gen. Appl. Microbiol.">
        <title>Draft genome sequencing of the enigmatic yeast Saitoella complicata.</title>
        <authorList>
            <person name="Nishida H."/>
            <person name="Hamamoto M."/>
            <person name="Sugiyama J."/>
        </authorList>
    </citation>
    <scope>NUCLEOTIDE SEQUENCE [LARGE SCALE GENOMIC DNA]</scope>
    <source>
        <strain evidence="5 6">NRRL Y-17804</strain>
    </source>
</reference>
<dbReference type="SUPFAM" id="SSF51735">
    <property type="entry name" value="NAD(P)-binding Rossmann-fold domains"/>
    <property type="match status" value="1"/>
</dbReference>
<dbReference type="Proteomes" id="UP000033140">
    <property type="component" value="Unassembled WGS sequence"/>
</dbReference>
<dbReference type="RefSeq" id="XP_019022759.1">
    <property type="nucleotide sequence ID" value="XM_019166970.1"/>
</dbReference>
<accession>A0A0E9NCH2</accession>
<dbReference type="InterPro" id="IPR036291">
    <property type="entry name" value="NAD(P)-bd_dom_sf"/>
</dbReference>
<reference evidence="5 6" key="3">
    <citation type="journal article" date="2015" name="Genome Announc.">
        <title>Draft Genome Sequence of the Archiascomycetous Yeast Saitoella complicata.</title>
        <authorList>
            <person name="Yamauchi K."/>
            <person name="Kondo S."/>
            <person name="Hamamoto M."/>
            <person name="Takahashi Y."/>
            <person name="Ogura Y."/>
            <person name="Hayashi T."/>
            <person name="Nishida H."/>
        </authorList>
    </citation>
    <scope>NUCLEOTIDE SEQUENCE [LARGE SCALE GENOMIC DNA]</scope>
    <source>
        <strain evidence="5 6">NRRL Y-17804</strain>
    </source>
</reference>
<comment type="similarity">
    <text evidence="2">Belongs to the FMP52 family.</text>
</comment>
<protein>
    <recommendedName>
        <fullName evidence="4">NAD(P)-binding domain-containing protein</fullName>
    </recommendedName>
</protein>
<dbReference type="InterPro" id="IPR016040">
    <property type="entry name" value="NAD(P)-bd_dom"/>
</dbReference>
<dbReference type="GO" id="GO:0051170">
    <property type="term" value="P:import into nucleus"/>
    <property type="evidence" value="ECO:0007669"/>
    <property type="project" value="TreeGrafter"/>
</dbReference>
<dbReference type="PANTHER" id="PTHR14097:SF7">
    <property type="entry name" value="OXIDOREDUCTASE HTATIP2"/>
    <property type="match status" value="1"/>
</dbReference>
<name>A0A0E9NCH2_SAICN</name>
<dbReference type="Pfam" id="PF13460">
    <property type="entry name" value="NAD_binding_10"/>
    <property type="match status" value="1"/>
</dbReference>
<dbReference type="Gene3D" id="3.40.50.720">
    <property type="entry name" value="NAD(P)-binding Rossmann-like Domain"/>
    <property type="match status" value="1"/>
</dbReference>